<keyword evidence="2" id="KW-1185">Reference proteome</keyword>
<dbReference type="Proteomes" id="UP000828390">
    <property type="component" value="Unassembled WGS sequence"/>
</dbReference>
<proteinExistence type="predicted"/>
<reference evidence="1" key="1">
    <citation type="journal article" date="2019" name="bioRxiv">
        <title>The Genome of the Zebra Mussel, Dreissena polymorpha: A Resource for Invasive Species Research.</title>
        <authorList>
            <person name="McCartney M.A."/>
            <person name="Auch B."/>
            <person name="Kono T."/>
            <person name="Mallez S."/>
            <person name="Zhang Y."/>
            <person name="Obille A."/>
            <person name="Becker A."/>
            <person name="Abrahante J.E."/>
            <person name="Garbe J."/>
            <person name="Badalamenti J.P."/>
            <person name="Herman A."/>
            <person name="Mangelson H."/>
            <person name="Liachko I."/>
            <person name="Sullivan S."/>
            <person name="Sone E.D."/>
            <person name="Koren S."/>
            <person name="Silverstein K.A.T."/>
            <person name="Beckman K.B."/>
            <person name="Gohl D.M."/>
        </authorList>
    </citation>
    <scope>NUCLEOTIDE SEQUENCE</scope>
    <source>
        <strain evidence="1">Duluth1</strain>
        <tissue evidence="1">Whole animal</tissue>
    </source>
</reference>
<organism evidence="1 2">
    <name type="scientific">Dreissena polymorpha</name>
    <name type="common">Zebra mussel</name>
    <name type="synonym">Mytilus polymorpha</name>
    <dbReference type="NCBI Taxonomy" id="45954"/>
    <lineage>
        <taxon>Eukaryota</taxon>
        <taxon>Metazoa</taxon>
        <taxon>Spiralia</taxon>
        <taxon>Lophotrochozoa</taxon>
        <taxon>Mollusca</taxon>
        <taxon>Bivalvia</taxon>
        <taxon>Autobranchia</taxon>
        <taxon>Heteroconchia</taxon>
        <taxon>Euheterodonta</taxon>
        <taxon>Imparidentia</taxon>
        <taxon>Neoheterodontei</taxon>
        <taxon>Myida</taxon>
        <taxon>Dreissenoidea</taxon>
        <taxon>Dreissenidae</taxon>
        <taxon>Dreissena</taxon>
    </lineage>
</organism>
<reference evidence="1" key="2">
    <citation type="submission" date="2020-11" db="EMBL/GenBank/DDBJ databases">
        <authorList>
            <person name="McCartney M.A."/>
            <person name="Auch B."/>
            <person name="Kono T."/>
            <person name="Mallez S."/>
            <person name="Becker A."/>
            <person name="Gohl D.M."/>
            <person name="Silverstein K.A.T."/>
            <person name="Koren S."/>
            <person name="Bechman K.B."/>
            <person name="Herman A."/>
            <person name="Abrahante J.E."/>
            <person name="Garbe J."/>
        </authorList>
    </citation>
    <scope>NUCLEOTIDE SEQUENCE</scope>
    <source>
        <strain evidence="1">Duluth1</strain>
        <tissue evidence="1">Whole animal</tissue>
    </source>
</reference>
<sequence length="64" mass="7565">MLAWSYLFTKETTNYTCWPGATCPPKRPRIAQTSLELPVYQRDHELYRLVWSYMSAKETTNCTD</sequence>
<gene>
    <name evidence="1" type="ORF">DPMN_177407</name>
</gene>
<evidence type="ECO:0000313" key="2">
    <source>
        <dbReference type="Proteomes" id="UP000828390"/>
    </source>
</evidence>
<comment type="caution">
    <text evidence="1">The sequence shown here is derived from an EMBL/GenBank/DDBJ whole genome shotgun (WGS) entry which is preliminary data.</text>
</comment>
<accession>A0A9D4EA67</accession>
<name>A0A9D4EA67_DREPO</name>
<dbReference type="EMBL" id="JAIWYP010000009">
    <property type="protein sequence ID" value="KAH3775996.1"/>
    <property type="molecule type" value="Genomic_DNA"/>
</dbReference>
<dbReference type="AlphaFoldDB" id="A0A9D4EA67"/>
<protein>
    <submittedName>
        <fullName evidence="1">Uncharacterized protein</fullName>
    </submittedName>
</protein>
<evidence type="ECO:0000313" key="1">
    <source>
        <dbReference type="EMBL" id="KAH3775996.1"/>
    </source>
</evidence>